<dbReference type="Gene3D" id="3.40.50.2300">
    <property type="match status" value="1"/>
</dbReference>
<protein>
    <recommendedName>
        <fullName evidence="2">histidine kinase</fullName>
        <ecNumber evidence="2">2.7.13.3</ecNumber>
    </recommendedName>
</protein>
<evidence type="ECO:0000259" key="12">
    <source>
        <dbReference type="PROSITE" id="PS50894"/>
    </source>
</evidence>
<dbReference type="InterPro" id="IPR001789">
    <property type="entry name" value="Sig_transdc_resp-reg_receiver"/>
</dbReference>
<evidence type="ECO:0000313" key="14">
    <source>
        <dbReference type="Proteomes" id="UP000629025"/>
    </source>
</evidence>
<dbReference type="PANTHER" id="PTHR43395">
    <property type="entry name" value="SENSOR HISTIDINE KINASE CHEA"/>
    <property type="match status" value="1"/>
</dbReference>
<keyword evidence="6" id="KW-0902">Two-component regulatory system</keyword>
<feature type="modified residue" description="Phosphohistidine" evidence="7">
    <location>
        <position position="524"/>
    </location>
</feature>
<dbReference type="InterPro" id="IPR008207">
    <property type="entry name" value="Sig_transdc_His_kin_Hpt_dom"/>
</dbReference>
<evidence type="ECO:0000256" key="2">
    <source>
        <dbReference type="ARBA" id="ARBA00012438"/>
    </source>
</evidence>
<dbReference type="RefSeq" id="WP_229680763.1">
    <property type="nucleotide sequence ID" value="NZ_BMIJ01000005.1"/>
</dbReference>
<feature type="region of interest" description="Disordered" evidence="9">
    <location>
        <begin position="88"/>
        <end position="111"/>
    </location>
</feature>
<feature type="compositionally biased region" description="Basic and acidic residues" evidence="9">
    <location>
        <begin position="619"/>
        <end position="629"/>
    </location>
</feature>
<dbReference type="InterPro" id="IPR005467">
    <property type="entry name" value="His_kinase_dom"/>
</dbReference>
<keyword evidence="3 8" id="KW-0597">Phosphoprotein</keyword>
<feature type="region of interest" description="Disordered" evidence="9">
    <location>
        <begin position="260"/>
        <end position="286"/>
    </location>
</feature>
<dbReference type="PROSITE" id="PS50894">
    <property type="entry name" value="HPT"/>
    <property type="match status" value="1"/>
</dbReference>
<dbReference type="PANTHER" id="PTHR43395:SF8">
    <property type="entry name" value="HISTIDINE KINASE"/>
    <property type="match status" value="1"/>
</dbReference>
<name>A0ABQ1KJM3_9GAMM</name>
<evidence type="ECO:0000259" key="11">
    <source>
        <dbReference type="PROSITE" id="PS50110"/>
    </source>
</evidence>
<dbReference type="InterPro" id="IPR036890">
    <property type="entry name" value="HATPase_C_sf"/>
</dbReference>
<dbReference type="SUPFAM" id="SSF52172">
    <property type="entry name" value="CheY-like"/>
    <property type="match status" value="1"/>
</dbReference>
<feature type="compositionally biased region" description="Acidic residues" evidence="9">
    <location>
        <begin position="262"/>
        <end position="283"/>
    </location>
</feature>
<dbReference type="InterPro" id="IPR011006">
    <property type="entry name" value="CheY-like_superfamily"/>
</dbReference>
<dbReference type="Pfam" id="PF01627">
    <property type="entry name" value="Hpt"/>
    <property type="match status" value="1"/>
</dbReference>
<dbReference type="InterPro" id="IPR002545">
    <property type="entry name" value="CheW-lke_dom"/>
</dbReference>
<dbReference type="InterPro" id="IPR051315">
    <property type="entry name" value="Bact_Chemotaxis_CheA"/>
</dbReference>
<dbReference type="InterPro" id="IPR036641">
    <property type="entry name" value="HPT_dom_sf"/>
</dbReference>
<feature type="domain" description="Histidine kinase" evidence="10">
    <location>
        <begin position="736"/>
        <end position="976"/>
    </location>
</feature>
<organism evidence="13 14">
    <name type="scientific">Marinobacterium zhoushanense</name>
    <dbReference type="NCBI Taxonomy" id="1679163"/>
    <lineage>
        <taxon>Bacteria</taxon>
        <taxon>Pseudomonadati</taxon>
        <taxon>Pseudomonadota</taxon>
        <taxon>Gammaproteobacteria</taxon>
        <taxon>Oceanospirillales</taxon>
        <taxon>Oceanospirillaceae</taxon>
        <taxon>Marinobacterium</taxon>
    </lineage>
</organism>
<dbReference type="InterPro" id="IPR004105">
    <property type="entry name" value="CheA-like_dim"/>
</dbReference>
<keyword evidence="5" id="KW-0418">Kinase</keyword>
<dbReference type="Pfam" id="PF02518">
    <property type="entry name" value="HATPase_c"/>
    <property type="match status" value="1"/>
</dbReference>
<evidence type="ECO:0000256" key="4">
    <source>
        <dbReference type="ARBA" id="ARBA00022679"/>
    </source>
</evidence>
<dbReference type="Gene3D" id="3.30.565.10">
    <property type="entry name" value="Histidine kinase-like ATPase, C-terminal domain"/>
    <property type="match status" value="1"/>
</dbReference>
<dbReference type="Pfam" id="PF01584">
    <property type="entry name" value="CheW"/>
    <property type="match status" value="1"/>
</dbReference>
<feature type="compositionally biased region" description="Low complexity" evidence="9">
    <location>
        <begin position="630"/>
        <end position="649"/>
    </location>
</feature>
<evidence type="ECO:0000256" key="3">
    <source>
        <dbReference type="ARBA" id="ARBA00022553"/>
    </source>
</evidence>
<dbReference type="SMART" id="SM00448">
    <property type="entry name" value="REC"/>
    <property type="match status" value="1"/>
</dbReference>
<proteinExistence type="predicted"/>
<dbReference type="InterPro" id="IPR004358">
    <property type="entry name" value="Sig_transdc_His_kin-like_C"/>
</dbReference>
<sequence>MELTEVESAADLPAVVEALRAVLSLTLEALPVASVAERLQEAADLALEHELQGVGEALALITELVSLEETQDRLSSQQSASLTQALSALLQPQRESEKRSESFRQAVQDQGWSEPLADEDLELLPGLLSEDWARIDGLCDQQSDDARQSGAESETEADDDAIAAVAESLLERSETLAEQDQQALADLFALSAEAIEGSGSLSAEPVPALLAALDALEQPSLDTALQVLDLLALSDWEQPLDGDDVADLRELLAEYFARDESALDESLDTEPEPELEPEPDQQSEPELVVQSAEVLAERASAEDLSFCAVDMALLEQPGPRIDAAILAMLAGSLQALEDQWQTAVGDDAAAQLIEDGLDALAPLARASSTVNLTGVELLLKGLVVNLRALNAHPERFFSYTRQHIARTLQALHRHLDDLSDRGAREALVDCLSDEALPVPADIQQAGYISGLLALAGIQAADEIELQTARPEDADLAIGEGVDEQLLEMLYTELPHLVEEFQQQLQSVIQQRLASSLLAAQRAAHTIKGLANMAGIRGVANLTHHLEDILEQLTDAGLFPGEQLAEDLNDAADCLAMMSEAVTEGGVPPEAAQTQLQQLMNWFYRLRTEGVECAGQALSDEERARRREQAESAAAEAGPEAPVAAPAAVPETKESNQIRVPVTILDNLFRIAGEASTLGTQLDATLTQMRALSRSNRERQRLLQRVLFELEQQLQDHFTLTPALQQGESDFDPLEMDRYHAMHTTLSQLQEAVADVREVDLESERQLRQLSELQVAQGQLQKESLENVLGTRLVPARTLASRMQRIMRQACRAADKQGQLVIEGEEVMVDSQILNQLADPLMHMIRNAVDHGLETPHLRFEAGKPETGTLTIRFVQAEGVVQVLCEDDGAGIDLQRVREIAERRGLVEPEAMLSDAETQRLILVPGFSTREEISQLSGRGIGMDVVYQQVSRMRGTLNIHSQQGQGTRFELSMPSSSLLLHTLLVKSAGQRIFALSSHSIEQTLLSLDGQCRQRDEGVFFELGGVEYPAFTLEGLAGERAPDYSQMRVHPVLLVNLDQGDKAVVFVREILAHRELVFKRLGDQVPDIPGIPGLTILANGEVAPIIDLQARVRHCHSQLNHELEQGEADHVAGLPRLLVVDDSLSARRTLATLLSDSGYEVETAIDGLDALDKVRRNPPDLVVTDLEMPRMNGIELTAMLRNSQDFGAIPVVMITSRSTSKHRDEAAAAGVSDYLIKPWTESGVLELVERLLF</sequence>
<accession>A0ABQ1KJM3</accession>
<evidence type="ECO:0000256" key="8">
    <source>
        <dbReference type="PROSITE-ProRule" id="PRU00169"/>
    </source>
</evidence>
<evidence type="ECO:0000256" key="9">
    <source>
        <dbReference type="SAM" id="MobiDB-lite"/>
    </source>
</evidence>
<dbReference type="SMART" id="SM00387">
    <property type="entry name" value="HATPase_c"/>
    <property type="match status" value="1"/>
</dbReference>
<dbReference type="InterPro" id="IPR036061">
    <property type="entry name" value="CheW-like_dom_sf"/>
</dbReference>
<comment type="catalytic activity">
    <reaction evidence="1">
        <text>ATP + protein L-histidine = ADP + protein N-phospho-L-histidine.</text>
        <dbReference type="EC" id="2.7.13.3"/>
    </reaction>
</comment>
<dbReference type="SUPFAM" id="SSF50341">
    <property type="entry name" value="CheW-like"/>
    <property type="match status" value="1"/>
</dbReference>
<dbReference type="Gene3D" id="2.30.30.40">
    <property type="entry name" value="SH3 Domains"/>
    <property type="match status" value="1"/>
</dbReference>
<evidence type="ECO:0000256" key="1">
    <source>
        <dbReference type="ARBA" id="ARBA00000085"/>
    </source>
</evidence>
<dbReference type="EMBL" id="BMIJ01000005">
    <property type="protein sequence ID" value="GGB99685.1"/>
    <property type="molecule type" value="Genomic_DNA"/>
</dbReference>
<keyword evidence="14" id="KW-1185">Reference proteome</keyword>
<feature type="domain" description="Response regulatory" evidence="11">
    <location>
        <begin position="1134"/>
        <end position="1250"/>
    </location>
</feature>
<dbReference type="Proteomes" id="UP000629025">
    <property type="component" value="Unassembled WGS sequence"/>
</dbReference>
<dbReference type="Gene3D" id="1.20.120.160">
    <property type="entry name" value="HPT domain"/>
    <property type="match status" value="1"/>
</dbReference>
<dbReference type="InterPro" id="IPR003594">
    <property type="entry name" value="HATPase_dom"/>
</dbReference>
<dbReference type="SUPFAM" id="SSF47226">
    <property type="entry name" value="Histidine-containing phosphotransfer domain, HPT domain"/>
    <property type="match status" value="1"/>
</dbReference>
<gene>
    <name evidence="13" type="ORF">GCM10011352_27360</name>
</gene>
<keyword evidence="4" id="KW-0808">Transferase</keyword>
<reference evidence="14" key="1">
    <citation type="journal article" date="2019" name="Int. J. Syst. Evol. Microbiol.">
        <title>The Global Catalogue of Microorganisms (GCM) 10K type strain sequencing project: providing services to taxonomists for standard genome sequencing and annotation.</title>
        <authorList>
            <consortium name="The Broad Institute Genomics Platform"/>
            <consortium name="The Broad Institute Genome Sequencing Center for Infectious Disease"/>
            <person name="Wu L."/>
            <person name="Ma J."/>
        </authorList>
    </citation>
    <scope>NUCLEOTIDE SEQUENCE [LARGE SCALE GENOMIC DNA]</scope>
    <source>
        <strain evidence="14">CGMCC 1.15341</strain>
    </source>
</reference>
<evidence type="ECO:0000259" key="10">
    <source>
        <dbReference type="PROSITE" id="PS50109"/>
    </source>
</evidence>
<dbReference type="EC" id="2.7.13.3" evidence="2"/>
<dbReference type="PRINTS" id="PR00344">
    <property type="entry name" value="BCTRLSENSOR"/>
</dbReference>
<evidence type="ECO:0000256" key="6">
    <source>
        <dbReference type="ARBA" id="ARBA00023012"/>
    </source>
</evidence>
<dbReference type="SMART" id="SM01231">
    <property type="entry name" value="H-kinase_dim"/>
    <property type="match status" value="1"/>
</dbReference>
<comment type="caution">
    <text evidence="13">The sequence shown here is derived from an EMBL/GenBank/DDBJ whole genome shotgun (WGS) entry which is preliminary data.</text>
</comment>
<dbReference type="PROSITE" id="PS50110">
    <property type="entry name" value="RESPONSE_REGULATORY"/>
    <property type="match status" value="1"/>
</dbReference>
<evidence type="ECO:0000256" key="5">
    <source>
        <dbReference type="ARBA" id="ARBA00022777"/>
    </source>
</evidence>
<feature type="region of interest" description="Disordered" evidence="9">
    <location>
        <begin position="618"/>
        <end position="652"/>
    </location>
</feature>
<dbReference type="Pfam" id="PF00072">
    <property type="entry name" value="Response_reg"/>
    <property type="match status" value="1"/>
</dbReference>
<dbReference type="PROSITE" id="PS50109">
    <property type="entry name" value="HIS_KIN"/>
    <property type="match status" value="1"/>
</dbReference>
<evidence type="ECO:0000256" key="7">
    <source>
        <dbReference type="PROSITE-ProRule" id="PRU00110"/>
    </source>
</evidence>
<dbReference type="SUPFAM" id="SSF55874">
    <property type="entry name" value="ATPase domain of HSP90 chaperone/DNA topoisomerase II/histidine kinase"/>
    <property type="match status" value="1"/>
</dbReference>
<feature type="modified residue" description="4-aspartylphosphate" evidence="8">
    <location>
        <position position="1183"/>
    </location>
</feature>
<evidence type="ECO:0000313" key="13">
    <source>
        <dbReference type="EMBL" id="GGB99685.1"/>
    </source>
</evidence>
<feature type="domain" description="HPt" evidence="12">
    <location>
        <begin position="478"/>
        <end position="581"/>
    </location>
</feature>